<evidence type="ECO:0000313" key="3">
    <source>
        <dbReference type="EMBL" id="RUT35036.1"/>
    </source>
</evidence>
<dbReference type="Pfam" id="PF18602">
    <property type="entry name" value="Rap1a"/>
    <property type="match status" value="1"/>
</dbReference>
<proteinExistence type="predicted"/>
<dbReference type="Proteomes" id="UP000281547">
    <property type="component" value="Unassembled WGS sequence"/>
</dbReference>
<organism evidence="3 4">
    <name type="scientific">Arsenicitalea aurantiaca</name>
    <dbReference type="NCBI Taxonomy" id="1783274"/>
    <lineage>
        <taxon>Bacteria</taxon>
        <taxon>Pseudomonadati</taxon>
        <taxon>Pseudomonadota</taxon>
        <taxon>Alphaproteobacteria</taxon>
        <taxon>Hyphomicrobiales</taxon>
        <taxon>Devosiaceae</taxon>
        <taxon>Arsenicitalea</taxon>
    </lineage>
</organism>
<name>A0A433XLS1_9HYPH</name>
<dbReference type="Gene3D" id="1.10.890.40">
    <property type="match status" value="1"/>
</dbReference>
<dbReference type="EMBL" id="RZNJ01000001">
    <property type="protein sequence ID" value="RUT35036.1"/>
    <property type="molecule type" value="Genomic_DNA"/>
</dbReference>
<comment type="caution">
    <text evidence="3">The sequence shown here is derived from an EMBL/GenBank/DDBJ whole genome shotgun (WGS) entry which is preliminary data.</text>
</comment>
<keyword evidence="4" id="KW-1185">Reference proteome</keyword>
<dbReference type="AlphaFoldDB" id="A0A433XLS1"/>
<dbReference type="RefSeq" id="WP_127187156.1">
    <property type="nucleotide sequence ID" value="NZ_RZNJ01000001.1"/>
</dbReference>
<keyword evidence="1" id="KW-0732">Signal</keyword>
<evidence type="ECO:0000259" key="2">
    <source>
        <dbReference type="Pfam" id="PF18602"/>
    </source>
</evidence>
<evidence type="ECO:0000256" key="1">
    <source>
        <dbReference type="SAM" id="SignalP"/>
    </source>
</evidence>
<gene>
    <name evidence="3" type="ORF">EMQ25_03530</name>
</gene>
<accession>A0A433XLS1</accession>
<reference evidence="3 4" key="1">
    <citation type="journal article" date="2016" name="Int. J. Syst. Evol. Microbiol.">
        <title>Arsenicitalea aurantiaca gen. nov., sp. nov., a new member of the family Hyphomicrobiaceae, isolated from high-arsenic sediment.</title>
        <authorList>
            <person name="Mu Y."/>
            <person name="Zhou L."/>
            <person name="Zeng X.C."/>
            <person name="Liu L."/>
            <person name="Pan Y."/>
            <person name="Chen X."/>
            <person name="Wang J."/>
            <person name="Li S."/>
            <person name="Li W.J."/>
            <person name="Wang Y."/>
        </authorList>
    </citation>
    <scope>NUCLEOTIDE SEQUENCE [LARGE SCALE GENOMIC DNA]</scope>
    <source>
        <strain evidence="3 4">42-50</strain>
    </source>
</reference>
<protein>
    <recommendedName>
        <fullName evidence="2">Rap1a immunity protein domain-containing protein</fullName>
    </recommendedName>
</protein>
<evidence type="ECO:0000313" key="4">
    <source>
        <dbReference type="Proteomes" id="UP000281547"/>
    </source>
</evidence>
<dbReference type="InterPro" id="IPR041238">
    <property type="entry name" value="Rap1a"/>
</dbReference>
<feature type="signal peptide" evidence="1">
    <location>
        <begin position="1"/>
        <end position="22"/>
    </location>
</feature>
<dbReference type="OrthoDB" id="7509456at2"/>
<feature type="chain" id="PRO_5019066056" description="Rap1a immunity protein domain-containing protein" evidence="1">
    <location>
        <begin position="23"/>
        <end position="114"/>
    </location>
</feature>
<sequence>MKTILAPLALAGLLALPQPASAASSLWTGAVLAEACADGELYYLFGQCMGFLAGVHDQYRANFGETALICLPEDSTPEALREPLLTYLDANPGEVELPAHALTVRALIAAFPCG</sequence>
<feature type="domain" description="Rap1a immunity protein" evidence="2">
    <location>
        <begin position="28"/>
        <end position="113"/>
    </location>
</feature>